<dbReference type="SUPFAM" id="SSF51445">
    <property type="entry name" value="(Trans)glycosidases"/>
    <property type="match status" value="1"/>
</dbReference>
<accession>A0A2V5LDW6</accession>
<evidence type="ECO:0000259" key="6">
    <source>
        <dbReference type="Pfam" id="PF02838"/>
    </source>
</evidence>
<dbReference type="InterPro" id="IPR029018">
    <property type="entry name" value="Hex-like_dom2"/>
</dbReference>
<dbReference type="Gene3D" id="3.20.20.80">
    <property type="entry name" value="Glycosidases"/>
    <property type="match status" value="1"/>
</dbReference>
<dbReference type="PANTHER" id="PTHR43678">
    <property type="entry name" value="PUTATIVE (AFU_ORTHOLOGUE AFUA_2G00640)-RELATED"/>
    <property type="match status" value="1"/>
</dbReference>
<proteinExistence type="inferred from homology"/>
<dbReference type="InterPro" id="IPR017853">
    <property type="entry name" value="GH"/>
</dbReference>
<protein>
    <submittedName>
        <fullName evidence="7">Uncharacterized protein</fullName>
    </submittedName>
</protein>
<feature type="domain" description="Glycoside hydrolase family 20 catalytic" evidence="5">
    <location>
        <begin position="145"/>
        <end position="464"/>
    </location>
</feature>
<comment type="caution">
    <text evidence="7">The sequence shown here is derived from an EMBL/GenBank/DDBJ whole genome shotgun (WGS) entry which is preliminary data.</text>
</comment>
<dbReference type="SUPFAM" id="SSF55545">
    <property type="entry name" value="beta-N-acetylhexosaminidase-like domain"/>
    <property type="match status" value="1"/>
</dbReference>
<evidence type="ECO:0000256" key="1">
    <source>
        <dbReference type="ARBA" id="ARBA00006285"/>
    </source>
</evidence>
<dbReference type="PRINTS" id="PR00738">
    <property type="entry name" value="GLHYDRLASE20"/>
</dbReference>
<dbReference type="Proteomes" id="UP000247832">
    <property type="component" value="Unassembled WGS sequence"/>
</dbReference>
<dbReference type="AlphaFoldDB" id="A0A2V5LDW6"/>
<dbReference type="GO" id="GO:0005975">
    <property type="term" value="P:carbohydrate metabolic process"/>
    <property type="evidence" value="ECO:0007669"/>
    <property type="project" value="InterPro"/>
</dbReference>
<evidence type="ECO:0000256" key="2">
    <source>
        <dbReference type="ARBA" id="ARBA00022801"/>
    </source>
</evidence>
<dbReference type="InterPro" id="IPR015882">
    <property type="entry name" value="HEX_bac_N"/>
</dbReference>
<keyword evidence="2" id="KW-0378">Hydrolase</keyword>
<dbReference type="Gene3D" id="3.30.379.10">
    <property type="entry name" value="Chitobiase/beta-hexosaminidase domain 2-like"/>
    <property type="match status" value="1"/>
</dbReference>
<dbReference type="InterPro" id="IPR052764">
    <property type="entry name" value="GH20_Enzymes"/>
</dbReference>
<keyword evidence="3" id="KW-0326">Glycosidase</keyword>
<feature type="active site" description="Proton donor" evidence="4">
    <location>
        <position position="304"/>
    </location>
</feature>
<dbReference type="CDD" id="cd06564">
    <property type="entry name" value="GH20_DspB_LnbB-like"/>
    <property type="match status" value="1"/>
</dbReference>
<evidence type="ECO:0000256" key="4">
    <source>
        <dbReference type="PIRSR" id="PIRSR625705-1"/>
    </source>
</evidence>
<dbReference type="InterPro" id="IPR025705">
    <property type="entry name" value="Beta_hexosaminidase_sua/sub"/>
</dbReference>
<dbReference type="Pfam" id="PF00728">
    <property type="entry name" value="Glyco_hydro_20"/>
    <property type="match status" value="1"/>
</dbReference>
<sequence length="493" mass="53485">MTIPDFISGAHPGGAPVVIPSLQRWSPGEGGTRLGEGFAVEHSPELADIAATLLADIAELTGLSGSAAVAESAAGKIVLALDPELDFPTGNATALTEGYVLEVDGGVRVGSRTATGVYWGTRTLLQMLASHGELPRGTAVDWPNYPVRGFMLDVGRRFASPGALRDWIRFLSWNKLNTFMIHLNDNEITKDTKRPWDMAQQAFRLASDSPWLAGLAAEDGSYSRADWDSFEDVAEQRHVRLVPEIDVPAHSRSFIRWRPEVGLNGGDSDMLDLGNPESTALVRALFDEFVPWFRGPAVHFGADEYAKGHSDEYRDFFNAIGSHLRSLDKDPVAWGSLTVMSGGAGAPGPEGYNRDVAICAWNKDWYSGQAAVADGYSVINTDDELLYIVPFADYYHGKGLDARALFESWEPHIFGEGQDLAPGHPQLLGAASAVWNDLVLLAYNELAVHDLVKPAFGVLAQKMWAGAVPGLDYGDFMSGAKLVARWPGREFLA</sequence>
<dbReference type="InterPro" id="IPR015883">
    <property type="entry name" value="Glyco_hydro_20_cat"/>
</dbReference>
<reference evidence="7 8" key="1">
    <citation type="submission" date="2018-05" db="EMBL/GenBank/DDBJ databases">
        <title>Genetic diversity of glacier-inhabiting Cryobacterium bacteria in China and description of Cryobacterium mengkeensis sp. nov. and Arthrobacter glacialis sp. nov.</title>
        <authorList>
            <person name="Liu Q."/>
            <person name="Xin Y.-H."/>
        </authorList>
    </citation>
    <scope>NUCLEOTIDE SEQUENCE [LARGE SCALE GENOMIC DNA]</scope>
    <source>
        <strain evidence="7 8">LI2</strain>
    </source>
</reference>
<dbReference type="Pfam" id="PF02838">
    <property type="entry name" value="Glyco_hydro_20b"/>
    <property type="match status" value="1"/>
</dbReference>
<dbReference type="PANTHER" id="PTHR43678:SF1">
    <property type="entry name" value="BETA-N-ACETYLHEXOSAMINIDASE"/>
    <property type="match status" value="1"/>
</dbReference>
<evidence type="ECO:0000259" key="5">
    <source>
        <dbReference type="Pfam" id="PF00728"/>
    </source>
</evidence>
<keyword evidence="8" id="KW-1185">Reference proteome</keyword>
<dbReference type="OrthoDB" id="5480482at2"/>
<feature type="domain" description="Beta-hexosaminidase bacterial type N-terminal" evidence="6">
    <location>
        <begin position="16"/>
        <end position="142"/>
    </location>
</feature>
<dbReference type="RefSeq" id="WP_110499840.1">
    <property type="nucleotide sequence ID" value="NZ_QJVD01000003.1"/>
</dbReference>
<gene>
    <name evidence="7" type="ORF">CVV68_04720</name>
</gene>
<dbReference type="GO" id="GO:0004563">
    <property type="term" value="F:beta-N-acetylhexosaminidase activity"/>
    <property type="evidence" value="ECO:0007669"/>
    <property type="project" value="InterPro"/>
</dbReference>
<comment type="similarity">
    <text evidence="1">Belongs to the glycosyl hydrolase 20 family.</text>
</comment>
<organism evidence="7 8">
    <name type="scientific">Arthrobacter livingstonensis</name>
    <dbReference type="NCBI Taxonomy" id="670078"/>
    <lineage>
        <taxon>Bacteria</taxon>
        <taxon>Bacillati</taxon>
        <taxon>Actinomycetota</taxon>
        <taxon>Actinomycetes</taxon>
        <taxon>Micrococcales</taxon>
        <taxon>Micrococcaceae</taxon>
        <taxon>Arthrobacter</taxon>
    </lineage>
</organism>
<evidence type="ECO:0000313" key="8">
    <source>
        <dbReference type="Proteomes" id="UP000247832"/>
    </source>
</evidence>
<dbReference type="EMBL" id="QJVD01000003">
    <property type="protein sequence ID" value="PYI69092.1"/>
    <property type="molecule type" value="Genomic_DNA"/>
</dbReference>
<evidence type="ECO:0000256" key="3">
    <source>
        <dbReference type="ARBA" id="ARBA00023295"/>
    </source>
</evidence>
<name>A0A2V5LDW6_9MICC</name>
<evidence type="ECO:0000313" key="7">
    <source>
        <dbReference type="EMBL" id="PYI69092.1"/>
    </source>
</evidence>